<keyword evidence="3" id="KW-0732">Signal</keyword>
<sequence length="189" mass="18878">MRATERLRSRPGRLALGAAAVLLSLGLSGPAAAATPAAQDDGKVPSDGTTVTPSPQSLTVTPGVGGAGGQVTVKATCQPASQAISDAFQSPITLTKTNGVWAGTGFIRTSGLVPGRTYDVRVFCANGTTQVGHFTFSRTPIGGAAAGFGGSQQSSDYLTPLAIGGGIAAAGALGYVLAARRRSVGNHYY</sequence>
<evidence type="ECO:0000256" key="3">
    <source>
        <dbReference type="SAM" id="SignalP"/>
    </source>
</evidence>
<dbReference type="OrthoDB" id="4294647at2"/>
<feature type="chain" id="PRO_5011675606" evidence="3">
    <location>
        <begin position="34"/>
        <end position="189"/>
    </location>
</feature>
<feature type="transmembrane region" description="Helical" evidence="2">
    <location>
        <begin position="157"/>
        <end position="178"/>
    </location>
</feature>
<keyword evidence="5" id="KW-1185">Reference proteome</keyword>
<keyword evidence="2" id="KW-0472">Membrane</keyword>
<evidence type="ECO:0000256" key="2">
    <source>
        <dbReference type="SAM" id="Phobius"/>
    </source>
</evidence>
<accession>A0A1I1Q114</accession>
<dbReference type="Proteomes" id="UP000199207">
    <property type="component" value="Unassembled WGS sequence"/>
</dbReference>
<proteinExistence type="predicted"/>
<feature type="region of interest" description="Disordered" evidence="1">
    <location>
        <begin position="34"/>
        <end position="54"/>
    </location>
</feature>
<evidence type="ECO:0000313" key="4">
    <source>
        <dbReference type="EMBL" id="SFD15739.1"/>
    </source>
</evidence>
<evidence type="ECO:0000256" key="1">
    <source>
        <dbReference type="SAM" id="MobiDB-lite"/>
    </source>
</evidence>
<dbReference type="EMBL" id="FOLM01000010">
    <property type="protein sequence ID" value="SFD15739.1"/>
    <property type="molecule type" value="Genomic_DNA"/>
</dbReference>
<dbReference type="RefSeq" id="WP_093840022.1">
    <property type="nucleotide sequence ID" value="NZ_FOLM01000010.1"/>
</dbReference>
<reference evidence="4 5" key="1">
    <citation type="submission" date="2016-10" db="EMBL/GenBank/DDBJ databases">
        <authorList>
            <person name="de Groot N.N."/>
        </authorList>
    </citation>
    <scope>NUCLEOTIDE SEQUENCE [LARGE SCALE GENOMIC DNA]</scope>
    <source>
        <strain evidence="4 5">CGMCC 4.5739</strain>
    </source>
</reference>
<dbReference type="STRING" id="910347.SAMN05421773_110204"/>
<name>A0A1I1Q114_9ACTN</name>
<evidence type="ECO:0000313" key="5">
    <source>
        <dbReference type="Proteomes" id="UP000199207"/>
    </source>
</evidence>
<dbReference type="AlphaFoldDB" id="A0A1I1Q114"/>
<feature type="signal peptide" evidence="3">
    <location>
        <begin position="1"/>
        <end position="33"/>
    </location>
</feature>
<organism evidence="4 5">
    <name type="scientific">Streptomyces aidingensis</name>
    <dbReference type="NCBI Taxonomy" id="910347"/>
    <lineage>
        <taxon>Bacteria</taxon>
        <taxon>Bacillati</taxon>
        <taxon>Actinomycetota</taxon>
        <taxon>Actinomycetes</taxon>
        <taxon>Kitasatosporales</taxon>
        <taxon>Streptomycetaceae</taxon>
        <taxon>Streptomyces</taxon>
    </lineage>
</organism>
<keyword evidence="2" id="KW-1133">Transmembrane helix</keyword>
<gene>
    <name evidence="4" type="ORF">SAMN05421773_110204</name>
</gene>
<keyword evidence="2" id="KW-0812">Transmembrane</keyword>
<protein>
    <submittedName>
        <fullName evidence="4">Uncharacterized protein</fullName>
    </submittedName>
</protein>